<evidence type="ECO:0000313" key="2">
    <source>
        <dbReference type="EMBL" id="QDY70122.1"/>
    </source>
</evidence>
<dbReference type="Proteomes" id="UP000318483">
    <property type="component" value="Chromosome"/>
</dbReference>
<evidence type="ECO:0000313" key="3">
    <source>
        <dbReference type="Proteomes" id="UP000318483"/>
    </source>
</evidence>
<dbReference type="AlphaFoldDB" id="A0A5B8IVI4"/>
<feature type="compositionally biased region" description="Basic and acidic residues" evidence="1">
    <location>
        <begin position="38"/>
        <end position="50"/>
    </location>
</feature>
<keyword evidence="3" id="KW-1185">Reference proteome</keyword>
<protein>
    <submittedName>
        <fullName evidence="2">Uncharacterized protein</fullName>
    </submittedName>
</protein>
<sequence length="334" mass="36848">MSSQQQASPNGAGGPTATPSGTRSTLPDSSFSDAKTSSPDRDKRAPESQPKDWGAATDDERAGAIDALLRGEQPEGTDKSDDQGDPERGQERDQGDPDPWMPEDAENDADGQEDVPDGDAKPVTIKDAAERLGLDAEAFYGLEVTTGDGETVKLGDLKDAWQDREAEARETAKRAKALDERESALTADQMFWDQFQQYLEPQLTPKVKAALRGRYEAHQQQQGRALLNAMPELKDPVARENFESMAVKVRKELGYSDQEPMRDYREALALRRLIRAEARLDKLMSYEPDRQPPKASKPKGKGDSGKVRRSQMMQRAKAGNDFQKVSAISELLKG</sequence>
<dbReference type="EMBL" id="CP042261">
    <property type="protein sequence ID" value="QDY70122.1"/>
    <property type="molecule type" value="Genomic_DNA"/>
</dbReference>
<feature type="region of interest" description="Disordered" evidence="1">
    <location>
        <begin position="283"/>
        <end position="321"/>
    </location>
</feature>
<name>A0A5B8IVI4_9RHOB</name>
<feature type="compositionally biased region" description="Low complexity" evidence="1">
    <location>
        <begin position="7"/>
        <end position="25"/>
    </location>
</feature>
<dbReference type="RefSeq" id="WP_146365516.1">
    <property type="nucleotide sequence ID" value="NZ_CP042261.1"/>
</dbReference>
<evidence type="ECO:0000256" key="1">
    <source>
        <dbReference type="SAM" id="MobiDB-lite"/>
    </source>
</evidence>
<feature type="compositionally biased region" description="Acidic residues" evidence="1">
    <location>
        <begin position="101"/>
        <end position="117"/>
    </location>
</feature>
<proteinExistence type="predicted"/>
<feature type="region of interest" description="Disordered" evidence="1">
    <location>
        <begin position="1"/>
        <end position="126"/>
    </location>
</feature>
<feature type="compositionally biased region" description="Basic and acidic residues" evidence="1">
    <location>
        <begin position="72"/>
        <end position="95"/>
    </location>
</feature>
<organism evidence="2 3">
    <name type="scientific">Qingshengfaniella alkalisoli</name>
    <dbReference type="NCBI Taxonomy" id="2599296"/>
    <lineage>
        <taxon>Bacteria</taxon>
        <taxon>Pseudomonadati</taxon>
        <taxon>Pseudomonadota</taxon>
        <taxon>Alphaproteobacteria</taxon>
        <taxon>Rhodobacterales</taxon>
        <taxon>Paracoccaceae</taxon>
        <taxon>Qingshengfaniella</taxon>
    </lineage>
</organism>
<gene>
    <name evidence="2" type="ORF">FPZ52_11150</name>
</gene>
<reference evidence="2 3" key="1">
    <citation type="submission" date="2019-07" db="EMBL/GenBank/DDBJ databases">
        <title>Litoreibacter alkalisoli sp. nov., isolated from saline-alkaline soil.</title>
        <authorList>
            <person name="Wang S."/>
            <person name="Xu L."/>
            <person name="Xing Y.-T."/>
            <person name="Sun J.-Q."/>
        </authorList>
    </citation>
    <scope>NUCLEOTIDE SEQUENCE [LARGE SCALE GENOMIC DNA]</scope>
    <source>
        <strain evidence="2 3">LN3S51</strain>
    </source>
</reference>
<accession>A0A5B8IVI4</accession>
<dbReference type="KEGG" id="lit:FPZ52_11150"/>
<feature type="compositionally biased region" description="Polar residues" evidence="1">
    <location>
        <begin position="26"/>
        <end position="37"/>
    </location>
</feature>
<feature type="compositionally biased region" description="Basic and acidic residues" evidence="1">
    <location>
        <begin position="283"/>
        <end position="292"/>
    </location>
</feature>